<dbReference type="AlphaFoldDB" id="A0A024SK08"/>
<accession>A0A024SK08</accession>
<dbReference type="KEGG" id="trr:M419DRAFT_121529"/>
<evidence type="ECO:0000313" key="1">
    <source>
        <dbReference type="EMBL" id="ETS06459.1"/>
    </source>
</evidence>
<gene>
    <name evidence="1" type="ORF">M419DRAFT_121529</name>
</gene>
<sequence length="65" mass="7164">MWRDARRVSQAVSNAVLCWLSRTHSWALPQGNGRALGIAPEVLDIVFNACEKKNLKMGRKSLVGG</sequence>
<name>A0A024SK08_HYPJR</name>
<organism evidence="1 2">
    <name type="scientific">Hypocrea jecorina (strain ATCC 56765 / BCRC 32924 / NRRL 11460 / Rut C-30)</name>
    <name type="common">Trichoderma reesei</name>
    <dbReference type="NCBI Taxonomy" id="1344414"/>
    <lineage>
        <taxon>Eukaryota</taxon>
        <taxon>Fungi</taxon>
        <taxon>Dikarya</taxon>
        <taxon>Ascomycota</taxon>
        <taxon>Pezizomycotina</taxon>
        <taxon>Sordariomycetes</taxon>
        <taxon>Hypocreomycetidae</taxon>
        <taxon>Hypocreales</taxon>
        <taxon>Hypocreaceae</taxon>
        <taxon>Trichoderma</taxon>
    </lineage>
</organism>
<reference evidence="2" key="1">
    <citation type="journal article" date="2013" name="Ind. Biotechnol.">
        <title>Comparative genomics analysis of Trichoderma reesei strains.</title>
        <authorList>
            <person name="Koike H."/>
            <person name="Aerts A."/>
            <person name="LaButti K."/>
            <person name="Grigoriev I.V."/>
            <person name="Baker S.E."/>
        </authorList>
    </citation>
    <scope>NUCLEOTIDE SEQUENCE [LARGE SCALE GENOMIC DNA]</scope>
    <source>
        <strain evidence="2">ATCC 56765 / BCRC 32924 / NRRL 11460 / Rut C-30</strain>
    </source>
</reference>
<evidence type="ECO:0000313" key="2">
    <source>
        <dbReference type="Proteomes" id="UP000024376"/>
    </source>
</evidence>
<protein>
    <submittedName>
        <fullName evidence="1">Uncharacterized protein</fullName>
    </submittedName>
</protein>
<dbReference type="Proteomes" id="UP000024376">
    <property type="component" value="Unassembled WGS sequence"/>
</dbReference>
<dbReference type="HOGENOM" id="CLU_2851329_0_0_1"/>
<dbReference type="EMBL" id="KI911139">
    <property type="protein sequence ID" value="ETS06459.1"/>
    <property type="molecule type" value="Genomic_DNA"/>
</dbReference>
<proteinExistence type="predicted"/>